<protein>
    <recommendedName>
        <fullName evidence="4 11">Pyruvate, phosphate dikinase</fullName>
        <ecNumber evidence="3 11">2.7.9.1</ecNumber>
    </recommendedName>
</protein>
<evidence type="ECO:0000256" key="12">
    <source>
        <dbReference type="PIRSR" id="PIRSR000853-1"/>
    </source>
</evidence>
<dbReference type="EC" id="2.7.9.1" evidence="3 11"/>
<evidence type="ECO:0000256" key="5">
    <source>
        <dbReference type="ARBA" id="ARBA00022679"/>
    </source>
</evidence>
<dbReference type="Gene3D" id="3.30.470.20">
    <property type="entry name" value="ATP-grasp fold, B domain"/>
    <property type="match status" value="1"/>
</dbReference>
<dbReference type="InterPro" id="IPR010121">
    <property type="entry name" value="Pyruvate_phosphate_dikinase"/>
</dbReference>
<keyword evidence="10 14" id="KW-0460">Magnesium</keyword>
<dbReference type="Gene3D" id="1.10.189.10">
    <property type="entry name" value="Pyruvate Phosphate Dikinase, domain 2"/>
    <property type="match status" value="1"/>
</dbReference>
<keyword evidence="9" id="KW-0067">ATP-binding</keyword>
<comment type="catalytic activity">
    <reaction evidence="11">
        <text>pyruvate + phosphate + ATP = phosphoenolpyruvate + AMP + diphosphate + H(+)</text>
        <dbReference type="Rhea" id="RHEA:10756"/>
        <dbReference type="ChEBI" id="CHEBI:15361"/>
        <dbReference type="ChEBI" id="CHEBI:15378"/>
        <dbReference type="ChEBI" id="CHEBI:30616"/>
        <dbReference type="ChEBI" id="CHEBI:33019"/>
        <dbReference type="ChEBI" id="CHEBI:43474"/>
        <dbReference type="ChEBI" id="CHEBI:58702"/>
        <dbReference type="ChEBI" id="CHEBI:456215"/>
        <dbReference type="EC" id="2.7.9.1"/>
    </reaction>
</comment>
<dbReference type="GO" id="GO:0005524">
    <property type="term" value="F:ATP binding"/>
    <property type="evidence" value="ECO:0007669"/>
    <property type="project" value="UniProtKB-UniRule"/>
</dbReference>
<gene>
    <name evidence="18" type="ORF">FC83_GL001521</name>
</gene>
<dbReference type="SUPFAM" id="SSF51621">
    <property type="entry name" value="Phosphoenolpyruvate/pyruvate domain"/>
    <property type="match status" value="1"/>
</dbReference>
<evidence type="ECO:0000256" key="8">
    <source>
        <dbReference type="ARBA" id="ARBA00022777"/>
    </source>
</evidence>
<accession>A0A0R1XTF5</accession>
<dbReference type="SUPFAM" id="SSF56059">
    <property type="entry name" value="Glutathione synthetase ATP-binding domain-like"/>
    <property type="match status" value="1"/>
</dbReference>
<dbReference type="InterPro" id="IPR013815">
    <property type="entry name" value="ATP_grasp_subdomain_1"/>
</dbReference>
<dbReference type="Gene3D" id="3.30.1490.20">
    <property type="entry name" value="ATP-grasp fold, A domain"/>
    <property type="match status" value="1"/>
</dbReference>
<dbReference type="Gene3D" id="3.20.20.60">
    <property type="entry name" value="Phosphoenolpyruvate-binding domains"/>
    <property type="match status" value="1"/>
</dbReference>
<evidence type="ECO:0000313" key="18">
    <source>
        <dbReference type="EMBL" id="KRM30390.1"/>
    </source>
</evidence>
<feature type="binding site" evidence="14">
    <location>
        <position position="770"/>
    </location>
    <ligand>
        <name>Mg(2+)</name>
        <dbReference type="ChEBI" id="CHEBI:18420"/>
    </ligand>
</feature>
<dbReference type="EMBL" id="AZGA01000088">
    <property type="protein sequence ID" value="KRM30390.1"/>
    <property type="molecule type" value="Genomic_DNA"/>
</dbReference>
<dbReference type="InterPro" id="IPR000121">
    <property type="entry name" value="PEP_util_C"/>
</dbReference>
<dbReference type="PROSITE" id="PS00742">
    <property type="entry name" value="PEP_ENZYMES_2"/>
    <property type="match status" value="1"/>
</dbReference>
<dbReference type="PIRSF" id="PIRSF000853">
    <property type="entry name" value="PPDK"/>
    <property type="match status" value="1"/>
</dbReference>
<dbReference type="Pfam" id="PF01326">
    <property type="entry name" value="PPDK_N"/>
    <property type="match status" value="2"/>
</dbReference>
<evidence type="ECO:0000256" key="2">
    <source>
        <dbReference type="ARBA" id="ARBA00007837"/>
    </source>
</evidence>
<evidence type="ECO:0000256" key="13">
    <source>
        <dbReference type="PIRSR" id="PIRSR000853-2"/>
    </source>
</evidence>
<keyword evidence="5" id="KW-0808">Transferase</keyword>
<dbReference type="Pfam" id="PF02896">
    <property type="entry name" value="PEP-utilizers_C"/>
    <property type="match status" value="1"/>
</dbReference>
<evidence type="ECO:0000259" key="16">
    <source>
        <dbReference type="Pfam" id="PF01326"/>
    </source>
</evidence>
<evidence type="ECO:0000256" key="11">
    <source>
        <dbReference type="PIRNR" id="PIRNR000853"/>
    </source>
</evidence>
<dbReference type="NCBIfam" id="TIGR01828">
    <property type="entry name" value="pyru_phos_dikin"/>
    <property type="match status" value="1"/>
</dbReference>
<keyword evidence="18" id="KW-0670">Pyruvate</keyword>
<feature type="domain" description="Pyruvate phosphate dikinase AMP/ATP-binding" evidence="16">
    <location>
        <begin position="328"/>
        <end position="382"/>
    </location>
</feature>
<feature type="domain" description="Pyruvate phosphate dikinase AMP/ATP-binding" evidence="16">
    <location>
        <begin position="91"/>
        <end position="316"/>
    </location>
</feature>
<feature type="binding site" evidence="13">
    <location>
        <position position="791"/>
    </location>
    <ligand>
        <name>substrate</name>
    </ligand>
</feature>
<dbReference type="AlphaFoldDB" id="A0A0R1XTF5"/>
<dbReference type="InterPro" id="IPR036637">
    <property type="entry name" value="Phosphohistidine_dom_sf"/>
</dbReference>
<dbReference type="InterPro" id="IPR040442">
    <property type="entry name" value="Pyrv_kinase-like_dom_sf"/>
</dbReference>
<dbReference type="eggNOG" id="COG1080">
    <property type="taxonomic scope" value="Bacteria"/>
</dbReference>
<dbReference type="Proteomes" id="UP000051236">
    <property type="component" value="Unassembled WGS sequence"/>
</dbReference>
<proteinExistence type="inferred from homology"/>
<dbReference type="PANTHER" id="PTHR22931:SF9">
    <property type="entry name" value="PYRUVATE, PHOSPHATE DIKINASE 1, CHLOROPLASTIC"/>
    <property type="match status" value="1"/>
</dbReference>
<evidence type="ECO:0000256" key="7">
    <source>
        <dbReference type="ARBA" id="ARBA00022741"/>
    </source>
</evidence>
<evidence type="ECO:0000259" key="15">
    <source>
        <dbReference type="Pfam" id="PF00391"/>
    </source>
</evidence>
<evidence type="ECO:0000256" key="3">
    <source>
        <dbReference type="ARBA" id="ARBA00011994"/>
    </source>
</evidence>
<feature type="domain" description="PEP-utilising enzyme C-terminal" evidence="17">
    <location>
        <begin position="544"/>
        <end position="895"/>
    </location>
</feature>
<evidence type="ECO:0000259" key="17">
    <source>
        <dbReference type="Pfam" id="PF02896"/>
    </source>
</evidence>
<feature type="binding site" evidence="14">
    <location>
        <position position="794"/>
    </location>
    <ligand>
        <name>Mg(2+)</name>
        <dbReference type="ChEBI" id="CHEBI:18420"/>
    </ligand>
</feature>
<feature type="active site" description="Proton donor" evidence="12">
    <location>
        <position position="856"/>
    </location>
</feature>
<dbReference type="PANTHER" id="PTHR22931">
    <property type="entry name" value="PHOSPHOENOLPYRUVATE DIKINASE-RELATED"/>
    <property type="match status" value="1"/>
</dbReference>
<dbReference type="InterPro" id="IPR015813">
    <property type="entry name" value="Pyrv/PenolPyrv_kinase-like_dom"/>
</dbReference>
<dbReference type="GO" id="GO:0050242">
    <property type="term" value="F:pyruvate, phosphate dikinase activity"/>
    <property type="evidence" value="ECO:0007669"/>
    <property type="project" value="UniProtKB-UniRule"/>
</dbReference>
<dbReference type="InterPro" id="IPR002192">
    <property type="entry name" value="PPDK_AMP/ATP-bd"/>
</dbReference>
<evidence type="ECO:0000256" key="6">
    <source>
        <dbReference type="ARBA" id="ARBA00022723"/>
    </source>
</evidence>
<sequence length="914" mass="100205">MGHKFLDFLNVTRYIEIAANSMTHWRNSMFNLTYAFAEGNKDLRDILGGKGANLSEMTNLGLPVPQGFVVSTVACRAYLKAHELTDDLVTEIRSRVSDLETVTGKTFGHGADPLLVSVRSGAKFSMPGMMDTILNLGLNDVTVQRVAQRTENLAFAYGSYRRLIQMFGNVVFEIDIKDFNEASHKVENVRGYGSANFTRQDWLLVIEQYKQVFQAQAGQEFPQDVYDQLFIAVEAVFKSWDNDRAKVYRQLHNIPDDLGTAVNIQQMVFGNYSKDSGTGVMFTRNPATGAPGLFGEYLSQAQGEDIVSGARTPDPIANLEASKPQVYQQLKTIAEKLEKHYQDMQDVEFTVEDNHLYMLQTRNGKRTPNAAVNIAYDLYEEKLISAQEMISRIEPGMIEQLLHPSFLASDLAKHDSIASGLPASPGAATGEVIFTAQGAKVAAEKGHHVVLLRNETSPEDIVGMTVSEAVVTSRGGMTSHAAVVARGMGTCCVVGCQDLQVDEAGAVAHYAGGVLKEGDIISVDGTNGKIYLGTIKTTAGSVSDKLNKILAVCDKYARLQVFGNGETVKDIREAIVKGARGIGLARTEHMFFQPDRLKAMRQLILAENDADITSTLAYIKGEQKGDFVAMFETLLDKPCTIRLLDPPLHEFLPTKEADLQQLAQSIHKDYNWVAAKAAALREVNPMLGLRGVRLAVTLPQIYQMQVEAIIEAAILVSEAHQVNIIPEIMIPLIGVTPELEMAKKLCVDAAEGIFEKTGKRLDYKVGTMIEMPRACLIADELAQDADFFSFGTNDLTQLTFGYSRDDAHKFLPTYLEDHLLPNDPFQVLDTKGVGALMNMAATKGKAANPKLKVGVCGEVGGNAESIEFINTLPVDYVSCSPFRVPQARLICAQTQLRQEAEKNGVEYKASSVTA</sequence>
<feature type="binding site" evidence="13">
    <location>
        <position position="793"/>
    </location>
    <ligand>
        <name>substrate</name>
    </ligand>
</feature>
<dbReference type="GO" id="GO:0046872">
    <property type="term" value="F:metal ion binding"/>
    <property type="evidence" value="ECO:0007669"/>
    <property type="project" value="UniProtKB-UniRule"/>
</dbReference>
<dbReference type="Gene3D" id="3.50.30.10">
    <property type="entry name" value="Phosphohistidine domain"/>
    <property type="match status" value="1"/>
</dbReference>
<dbReference type="SUPFAM" id="SSF52009">
    <property type="entry name" value="Phosphohistidine domain"/>
    <property type="match status" value="1"/>
</dbReference>
<keyword evidence="19" id="KW-1185">Reference proteome</keyword>
<dbReference type="InterPro" id="IPR023151">
    <property type="entry name" value="PEP_util_CS"/>
</dbReference>
<evidence type="ECO:0000256" key="14">
    <source>
        <dbReference type="PIRSR" id="PIRSR000853-3"/>
    </source>
</evidence>
<keyword evidence="8 18" id="KW-0418">Kinase</keyword>
<dbReference type="PATRIC" id="fig|1423734.3.peg.1539"/>
<feature type="binding site" evidence="13">
    <location>
        <position position="642"/>
    </location>
    <ligand>
        <name>substrate</name>
    </ligand>
</feature>
<keyword evidence="6 14" id="KW-0479">Metal-binding</keyword>
<reference evidence="18 19" key="1">
    <citation type="journal article" date="2015" name="Genome Announc.">
        <title>Expanding the biotechnology potential of lactobacilli through comparative genomics of 213 strains and associated genera.</title>
        <authorList>
            <person name="Sun Z."/>
            <person name="Harris H.M."/>
            <person name="McCann A."/>
            <person name="Guo C."/>
            <person name="Argimon S."/>
            <person name="Zhang W."/>
            <person name="Yang X."/>
            <person name="Jeffery I.B."/>
            <person name="Cooney J.C."/>
            <person name="Kagawa T.F."/>
            <person name="Liu W."/>
            <person name="Song Y."/>
            <person name="Salvetti E."/>
            <person name="Wrobel A."/>
            <person name="Rasinkangas P."/>
            <person name="Parkhill J."/>
            <person name="Rea M.C."/>
            <person name="O'Sullivan O."/>
            <person name="Ritari J."/>
            <person name="Douillard F.P."/>
            <person name="Paul Ross R."/>
            <person name="Yang R."/>
            <person name="Briner A.E."/>
            <person name="Felis G.E."/>
            <person name="de Vos W.M."/>
            <person name="Barrangou R."/>
            <person name="Klaenhammer T.R."/>
            <person name="Caufield P.W."/>
            <person name="Cui Y."/>
            <person name="Zhang H."/>
            <person name="O'Toole P.W."/>
        </authorList>
    </citation>
    <scope>NUCLEOTIDE SEQUENCE [LARGE SCALE GENOMIC DNA]</scope>
    <source>
        <strain evidence="18 19">DSM 18527</strain>
    </source>
</reference>
<evidence type="ECO:0000256" key="9">
    <source>
        <dbReference type="ARBA" id="ARBA00022840"/>
    </source>
</evidence>
<dbReference type="GO" id="GO:0016301">
    <property type="term" value="F:kinase activity"/>
    <property type="evidence" value="ECO:0007669"/>
    <property type="project" value="UniProtKB-UniRule"/>
</dbReference>
<dbReference type="InterPro" id="IPR008279">
    <property type="entry name" value="PEP-util_enz_mobile_dom"/>
</dbReference>
<feature type="binding site" evidence="13">
    <location>
        <position position="792"/>
    </location>
    <ligand>
        <name>substrate</name>
    </ligand>
</feature>
<feature type="binding site" evidence="13">
    <location>
        <position position="794"/>
    </location>
    <ligand>
        <name>substrate</name>
    </ligand>
</feature>
<keyword evidence="7" id="KW-0547">Nucleotide-binding</keyword>
<dbReference type="InterPro" id="IPR018274">
    <property type="entry name" value="PEP_util_AS"/>
</dbReference>
<comment type="caution">
    <text evidence="18">The sequence shown here is derived from an EMBL/GenBank/DDBJ whole genome shotgun (WGS) entry which is preliminary data.</text>
</comment>
<name>A0A0R1XTF5_9LACO</name>
<feature type="active site" description="Tele-phosphohistidine intermediate" evidence="12">
    <location>
        <position position="480"/>
    </location>
</feature>
<comment type="similarity">
    <text evidence="2 11">Belongs to the PEP-utilizing enzyme family.</text>
</comment>
<feature type="binding site" evidence="13">
    <location>
        <position position="770"/>
    </location>
    <ligand>
        <name>substrate</name>
    </ligand>
</feature>
<dbReference type="Pfam" id="PF00391">
    <property type="entry name" value="PEP-utilizers"/>
    <property type="match status" value="1"/>
</dbReference>
<evidence type="ECO:0000313" key="19">
    <source>
        <dbReference type="Proteomes" id="UP000051236"/>
    </source>
</evidence>
<feature type="domain" description="PEP-utilising enzyme mobile" evidence="15">
    <location>
        <begin position="448"/>
        <end position="528"/>
    </location>
</feature>
<evidence type="ECO:0000256" key="1">
    <source>
        <dbReference type="ARBA" id="ARBA00001946"/>
    </source>
</evidence>
<dbReference type="NCBIfam" id="NF004531">
    <property type="entry name" value="PRK05878.1"/>
    <property type="match status" value="1"/>
</dbReference>
<evidence type="ECO:0000256" key="4">
    <source>
        <dbReference type="ARBA" id="ARBA00020138"/>
    </source>
</evidence>
<dbReference type="PROSITE" id="PS00370">
    <property type="entry name" value="PEP_ENZYMES_PHOS_SITE"/>
    <property type="match status" value="1"/>
</dbReference>
<comment type="cofactor">
    <cofactor evidence="1 11 14">
        <name>Mg(2+)</name>
        <dbReference type="ChEBI" id="CHEBI:18420"/>
    </cofactor>
</comment>
<feature type="binding site" evidence="13">
    <location>
        <position position="586"/>
    </location>
    <ligand>
        <name>substrate</name>
    </ligand>
</feature>
<organism evidence="18 19">
    <name type="scientific">Agrilactobacillus composti DSM 18527 = JCM 14202</name>
    <dbReference type="NCBI Taxonomy" id="1423734"/>
    <lineage>
        <taxon>Bacteria</taxon>
        <taxon>Bacillati</taxon>
        <taxon>Bacillota</taxon>
        <taxon>Bacilli</taxon>
        <taxon>Lactobacillales</taxon>
        <taxon>Lactobacillaceae</taxon>
        <taxon>Agrilactobacillus</taxon>
    </lineage>
</organism>
<dbReference type="Gene3D" id="1.20.80.30">
    <property type="match status" value="1"/>
</dbReference>
<dbReference type="STRING" id="1423734.FC83_GL001521"/>
<evidence type="ECO:0000256" key="10">
    <source>
        <dbReference type="ARBA" id="ARBA00022842"/>
    </source>
</evidence>
<dbReference type="eggNOG" id="COG0574">
    <property type="taxonomic scope" value="Bacteria"/>
</dbReference>